<reference evidence="2" key="2">
    <citation type="submission" date="2025-08" db="UniProtKB">
        <authorList>
            <consortium name="RefSeq"/>
        </authorList>
    </citation>
    <scope>IDENTIFICATION</scope>
</reference>
<dbReference type="Proteomes" id="UP000694861">
    <property type="component" value="Linkage group LG5"/>
</dbReference>
<sequence>MAGAVLRLVIKEFEGFSWTNCFSVPTVFVVSKEHDGHCICLKVFVYVIFLGPPFSVPCYLFGFDPNNKLTMSSWPTSPFKTAPPSFRPSLFSAFPPRLGSFKEVSSFGSRGDFM</sequence>
<proteinExistence type="predicted"/>
<evidence type="ECO:0000313" key="1">
    <source>
        <dbReference type="Proteomes" id="UP000694861"/>
    </source>
</evidence>
<organism evidence="1 2">
    <name type="scientific">Prunus mume</name>
    <name type="common">Japanese apricot</name>
    <name type="synonym">Armeniaca mume</name>
    <dbReference type="NCBI Taxonomy" id="102107"/>
    <lineage>
        <taxon>Eukaryota</taxon>
        <taxon>Viridiplantae</taxon>
        <taxon>Streptophyta</taxon>
        <taxon>Embryophyta</taxon>
        <taxon>Tracheophyta</taxon>
        <taxon>Spermatophyta</taxon>
        <taxon>Magnoliopsida</taxon>
        <taxon>eudicotyledons</taxon>
        <taxon>Gunneridae</taxon>
        <taxon>Pentapetalae</taxon>
        <taxon>rosids</taxon>
        <taxon>fabids</taxon>
        <taxon>Rosales</taxon>
        <taxon>Rosaceae</taxon>
        <taxon>Amygdaloideae</taxon>
        <taxon>Amygdaleae</taxon>
        <taxon>Prunus</taxon>
    </lineage>
</organism>
<gene>
    <name evidence="2" type="primary">LOC103331065</name>
</gene>
<protein>
    <submittedName>
        <fullName evidence="2">Uncharacterized protein LOC103331065 isoform X2</fullName>
    </submittedName>
</protein>
<accession>A0ABM1LQA7</accession>
<name>A0ABM1LQA7_PRUMU</name>
<reference evidence="1" key="1">
    <citation type="journal article" date="2012" name="Nat. Commun.">
        <title>The genome of Prunus mume.</title>
        <authorList>
            <person name="Zhang Q."/>
            <person name="Chen W."/>
            <person name="Sun L."/>
            <person name="Zhao F."/>
            <person name="Huang B."/>
            <person name="Yang W."/>
            <person name="Tao Y."/>
            <person name="Wang J."/>
            <person name="Yuan Z."/>
            <person name="Fan G."/>
            <person name="Xing Z."/>
            <person name="Han C."/>
            <person name="Pan H."/>
            <person name="Zhong X."/>
            <person name="Shi W."/>
            <person name="Liang X."/>
            <person name="Du D."/>
            <person name="Sun F."/>
            <person name="Xu Z."/>
            <person name="Hao R."/>
            <person name="Lv T."/>
            <person name="Lv Y."/>
            <person name="Zheng Z."/>
            <person name="Sun M."/>
            <person name="Luo L."/>
            <person name="Cai M."/>
            <person name="Gao Y."/>
            <person name="Wang J."/>
            <person name="Yin Y."/>
            <person name="Xu X."/>
            <person name="Cheng T."/>
            <person name="Wang J."/>
        </authorList>
    </citation>
    <scope>NUCLEOTIDE SEQUENCE [LARGE SCALE GENOMIC DNA]</scope>
</reference>
<evidence type="ECO:0000313" key="2">
    <source>
        <dbReference type="RefSeq" id="XP_016649584.1"/>
    </source>
</evidence>
<keyword evidence="1" id="KW-1185">Reference proteome</keyword>
<dbReference type="RefSeq" id="XP_016649584.1">
    <property type="nucleotide sequence ID" value="XM_016794098.1"/>
</dbReference>
<dbReference type="GeneID" id="103331065"/>